<dbReference type="SMR" id="A0A1S3XHY5"/>
<dbReference type="PaxDb" id="4097-A0A1S3XHY5"/>
<name>A0A1S3XHY5_TOBAC</name>
<dbReference type="OrthoDB" id="406235at2759"/>
<reference evidence="6" key="1">
    <citation type="submission" date="2025-08" db="UniProtKB">
        <authorList>
            <consortium name="RefSeq"/>
        </authorList>
    </citation>
    <scope>IDENTIFICATION</scope>
</reference>
<feature type="chain" id="PRO_5010182850" evidence="4">
    <location>
        <begin position="21"/>
        <end position="223"/>
    </location>
</feature>
<dbReference type="InterPro" id="IPR001611">
    <property type="entry name" value="Leu-rich_rpt"/>
</dbReference>
<dbReference type="Pfam" id="PF08263">
    <property type="entry name" value="LRRNT_2"/>
    <property type="match status" value="1"/>
</dbReference>
<evidence type="ECO:0000256" key="4">
    <source>
        <dbReference type="SAM" id="SignalP"/>
    </source>
</evidence>
<evidence type="ECO:0000256" key="1">
    <source>
        <dbReference type="ARBA" id="ARBA00022614"/>
    </source>
</evidence>
<evidence type="ECO:0000313" key="6">
    <source>
        <dbReference type="RefSeq" id="XP_016439297.1"/>
    </source>
</evidence>
<dbReference type="KEGG" id="nta:107765190"/>
<dbReference type="InterPro" id="IPR013210">
    <property type="entry name" value="LRR_N_plant-typ"/>
</dbReference>
<dbReference type="GO" id="GO:0004675">
    <property type="term" value="F:transmembrane receptor protein serine/threonine kinase activity"/>
    <property type="evidence" value="ECO:0000318"/>
    <property type="project" value="GO_Central"/>
</dbReference>
<proteinExistence type="predicted"/>
<dbReference type="InterPro" id="IPR032675">
    <property type="entry name" value="LRR_dom_sf"/>
</dbReference>
<dbReference type="PANTHER" id="PTHR47988">
    <property type="entry name" value="SOMATIC EMBRYOGENESIS RECEPTOR KINASE 1"/>
    <property type="match status" value="1"/>
</dbReference>
<dbReference type="GO" id="GO:0007165">
    <property type="term" value="P:signal transduction"/>
    <property type="evidence" value="ECO:0000318"/>
    <property type="project" value="GO_Central"/>
</dbReference>
<keyword evidence="1" id="KW-0433">Leucine-rich repeat</keyword>
<gene>
    <name evidence="6" type="primary">LOC107765190</name>
</gene>
<dbReference type="Gene3D" id="3.80.10.10">
    <property type="entry name" value="Ribonuclease Inhibitor"/>
    <property type="match status" value="1"/>
</dbReference>
<evidence type="ECO:0000256" key="2">
    <source>
        <dbReference type="ARBA" id="ARBA00022729"/>
    </source>
</evidence>
<keyword evidence="2 4" id="KW-0732">Signal</keyword>
<feature type="domain" description="Leucine-rich repeat-containing N-terminal plant-type" evidence="5">
    <location>
        <begin position="21"/>
        <end position="60"/>
    </location>
</feature>
<accession>A0A1S3XHY5</accession>
<dbReference type="RefSeq" id="XP_016439297.1">
    <property type="nucleotide sequence ID" value="XM_016583811.1"/>
</dbReference>
<dbReference type="Pfam" id="PF13855">
    <property type="entry name" value="LRR_8"/>
    <property type="match status" value="1"/>
</dbReference>
<dbReference type="SUPFAM" id="SSF52058">
    <property type="entry name" value="L domain-like"/>
    <property type="match status" value="1"/>
</dbReference>
<dbReference type="FunFam" id="3.80.10.10:FF:000024">
    <property type="entry name" value="Somatic embryogenesis receptor kinase 1"/>
    <property type="match status" value="1"/>
</dbReference>
<feature type="signal peptide" evidence="4">
    <location>
        <begin position="1"/>
        <end position="20"/>
    </location>
</feature>
<protein>
    <submittedName>
        <fullName evidence="6">Somatic embryogenesis receptor kinase 2-like isoform X1</fullName>
    </submittedName>
</protein>
<dbReference type="STRING" id="4097.A0A1S3XHY5"/>
<dbReference type="AlphaFoldDB" id="A0A1S3XHY5"/>
<organism evidence="6">
    <name type="scientific">Nicotiana tabacum</name>
    <name type="common">Common tobacco</name>
    <dbReference type="NCBI Taxonomy" id="4097"/>
    <lineage>
        <taxon>Eukaryota</taxon>
        <taxon>Viridiplantae</taxon>
        <taxon>Streptophyta</taxon>
        <taxon>Embryophyta</taxon>
        <taxon>Tracheophyta</taxon>
        <taxon>Spermatophyta</taxon>
        <taxon>Magnoliopsida</taxon>
        <taxon>eudicotyledons</taxon>
        <taxon>Gunneridae</taxon>
        <taxon>Pentapetalae</taxon>
        <taxon>asterids</taxon>
        <taxon>lamiids</taxon>
        <taxon>Solanales</taxon>
        <taxon>Solanaceae</taxon>
        <taxon>Nicotianoideae</taxon>
        <taxon>Nicotianeae</taxon>
        <taxon>Nicotiana</taxon>
    </lineage>
</organism>
<dbReference type="GO" id="GO:0005886">
    <property type="term" value="C:plasma membrane"/>
    <property type="evidence" value="ECO:0000318"/>
    <property type="project" value="GO_Central"/>
</dbReference>
<evidence type="ECO:0000256" key="3">
    <source>
        <dbReference type="ARBA" id="ARBA00022737"/>
    </source>
</evidence>
<evidence type="ECO:0000259" key="5">
    <source>
        <dbReference type="Pfam" id="PF08263"/>
    </source>
</evidence>
<sequence>MRFFGMVLLVGALVIIGAECNSEGDALNALKVNVIDPNNVLQSWDPTLINPCTWFHVTCNGENSVVRVDLGAANLTGTLVPELGMLANLQYLQLEYNSFSGAIPSQLGNLTRLLSLGLENNKLSGPIPSSLGNLKSLRWMRLNGNKLSGKIPITVLKLIYWGNLQLLNVSDNKLAGTVHRANQTEFFGISTKRNFPSLQPVTYMSERSISIIMPKLDLMNLDI</sequence>
<keyword evidence="3" id="KW-0677">Repeat</keyword>